<name>A0A9P9ID79_9PLEO</name>
<organism evidence="3 4">
    <name type="scientific">Dendryphion nanum</name>
    <dbReference type="NCBI Taxonomy" id="256645"/>
    <lineage>
        <taxon>Eukaryota</taxon>
        <taxon>Fungi</taxon>
        <taxon>Dikarya</taxon>
        <taxon>Ascomycota</taxon>
        <taxon>Pezizomycotina</taxon>
        <taxon>Dothideomycetes</taxon>
        <taxon>Pleosporomycetidae</taxon>
        <taxon>Pleosporales</taxon>
        <taxon>Torulaceae</taxon>
        <taxon>Dendryphion</taxon>
    </lineage>
</organism>
<gene>
    <name evidence="3" type="ORF">B0J11DRAFT_584532</name>
</gene>
<comment type="caution">
    <text evidence="3">The sequence shown here is derived from an EMBL/GenBank/DDBJ whole genome shotgun (WGS) entry which is preliminary data.</text>
</comment>
<protein>
    <submittedName>
        <fullName evidence="3">Uncharacterized protein</fullName>
    </submittedName>
</protein>
<keyword evidence="2" id="KW-0472">Membrane</keyword>
<feature type="transmembrane region" description="Helical" evidence="2">
    <location>
        <begin position="114"/>
        <end position="138"/>
    </location>
</feature>
<evidence type="ECO:0000313" key="4">
    <source>
        <dbReference type="Proteomes" id="UP000700596"/>
    </source>
</evidence>
<proteinExistence type="predicted"/>
<evidence type="ECO:0000313" key="3">
    <source>
        <dbReference type="EMBL" id="KAH7115235.1"/>
    </source>
</evidence>
<evidence type="ECO:0000256" key="1">
    <source>
        <dbReference type="SAM" id="MobiDB-lite"/>
    </source>
</evidence>
<dbReference type="EMBL" id="JAGMWT010000016">
    <property type="protein sequence ID" value="KAH7115235.1"/>
    <property type="molecule type" value="Genomic_DNA"/>
</dbReference>
<evidence type="ECO:0000256" key="2">
    <source>
        <dbReference type="SAM" id="Phobius"/>
    </source>
</evidence>
<dbReference type="Proteomes" id="UP000700596">
    <property type="component" value="Unassembled WGS sequence"/>
</dbReference>
<reference evidence="3" key="1">
    <citation type="journal article" date="2021" name="Nat. Commun.">
        <title>Genetic determinants of endophytism in the Arabidopsis root mycobiome.</title>
        <authorList>
            <person name="Mesny F."/>
            <person name="Miyauchi S."/>
            <person name="Thiergart T."/>
            <person name="Pickel B."/>
            <person name="Atanasova L."/>
            <person name="Karlsson M."/>
            <person name="Huettel B."/>
            <person name="Barry K.W."/>
            <person name="Haridas S."/>
            <person name="Chen C."/>
            <person name="Bauer D."/>
            <person name="Andreopoulos W."/>
            <person name="Pangilinan J."/>
            <person name="LaButti K."/>
            <person name="Riley R."/>
            <person name="Lipzen A."/>
            <person name="Clum A."/>
            <person name="Drula E."/>
            <person name="Henrissat B."/>
            <person name="Kohler A."/>
            <person name="Grigoriev I.V."/>
            <person name="Martin F.M."/>
            <person name="Hacquard S."/>
        </authorList>
    </citation>
    <scope>NUCLEOTIDE SEQUENCE</scope>
    <source>
        <strain evidence="3">MPI-CAGE-CH-0243</strain>
    </source>
</reference>
<accession>A0A9P9ID79</accession>
<feature type="region of interest" description="Disordered" evidence="1">
    <location>
        <begin position="209"/>
        <end position="231"/>
    </location>
</feature>
<keyword evidence="2" id="KW-1133">Transmembrane helix</keyword>
<sequence length="272" mass="29645">MTTFPSIESSFQFRPHSPIVTYHAPPPEVTSAIESTLKSPISAGIFNVHSSSAITDTSRTWTTSPVVRATPTDSTLTSRPSILSVENAPNGAIPPAQSINPTVGNEEGSKGPKIGVIAGITIVAILALIVAGFCFFGCRRRLKKMKDRHLRQDPGLNMWQTEMRNRRAKKRSGGLWDKLKPTHVPEIDAGQRSSHTINTCVQKDVDTWDTARTGGQGSPSSPVKEQVHQERHMEPEWLPAYRPRERASIISTAGSLNTLGLPIMSAPVVPRT</sequence>
<keyword evidence="2" id="KW-0812">Transmembrane</keyword>
<dbReference type="AlphaFoldDB" id="A0A9P9ID79"/>
<keyword evidence="4" id="KW-1185">Reference proteome</keyword>